<dbReference type="InterPro" id="IPR005053">
    <property type="entry name" value="MobA_MobL"/>
</dbReference>
<dbReference type="SUPFAM" id="SSF52540">
    <property type="entry name" value="P-loop containing nucleoside triphosphate hydrolases"/>
    <property type="match status" value="2"/>
</dbReference>
<evidence type="ECO:0000256" key="1">
    <source>
        <dbReference type="ARBA" id="ARBA00010873"/>
    </source>
</evidence>
<evidence type="ECO:0000259" key="4">
    <source>
        <dbReference type="Pfam" id="PF17841"/>
    </source>
</evidence>
<dbReference type="CDD" id="cd17933">
    <property type="entry name" value="DEXSc_RecD-like"/>
    <property type="match status" value="1"/>
</dbReference>
<dbReference type="Gene3D" id="2.30.30.940">
    <property type="match status" value="1"/>
</dbReference>
<feature type="domain" description="Bartonella effector protein BID" evidence="4">
    <location>
        <begin position="1044"/>
        <end position="1127"/>
    </location>
</feature>
<sequence length="1539" mass="170046">MAIMFVRAQMISRGAGRSIVSAAAYRHRTKMSDKQVGTTFSRRGVSSELVHEELALPDEAPAWLRKAIEGRSVAGASEMLWNAVDAFEKRADAQLARELIISLPEELMRTENIALVREFVRDNLTSKGMVADWVYHDKDGNPHIHLMMTLRPLTKEGFGPKTVAITGADGKPLRVVTPDHPKGKIVYRLWAGDRETMKAWKIAWADTANRHLALAGHEIRLDGRSYAEQGLDGIAQKCLGPAKAALVREGREMFFAPAELARRQEMADRLLADSELLLKQLANERSTFNERDIARALHRYVDDPVDFANIHARLMASNDLVTLKPQLFDPQTGKAAEPAIFTTRDILRIEYEMSQSARVLAERGGHAVPDRRINAAIETVETRDPERRFRLDAEQVDAVRHVTGDSALAAVVGFAGAGKSTLLDAARVAWASEGRRVIGAALAGKAAESLEESSGIKSRTLASWELAWADGRDRLGRGDVLVVDEAGMVSSEQMARVLKVVEEAGAKVVLVGDAMQLQPIQAGAAFRAVTERVGFAELSGVRRQSEQWARDASRLFARRDVEQGLDAYVERGHLVEVETREEAIGRIVSDWTDARRELLRKSADEGSPGRLRGDELLVLAHTNVDVKRLNETLRRVMTAEDALGDSHAFQTERGAREFASGDRIIFLKNARFFEPRAEHPDAQYVKNGMLGTVVSTTDKRGRILLSVRLDNGRDVIFSEDSYRNVDHGYAATIHKSQGATVDRTFVLATGMMDQHLTYVSMTRHRHRADLYAAKEDFEAKPQWGWKSRVDHAAGITGELIGVGGAQFREGKGVDPSPYADVKTDDGVTHRLWGVSLPKALRESGVGVGDTVTLRKDGVEKVKVQVPFIDEETGRKRLEEREVDRNVWTARQVEAVAARQQRIERERHRPELFNQLVERLSRSGAKTTTLDFEDKAGYQAFASDFARRRGISHLAEIAAGIEDYVVRQLARLAGMRKELAVLWERANVALSFVIERERHIAYDDRVQAPSVEQTSAEDMRYLLAPVTSFSRSVDEDARLAQLASAGCQERQAILRAQLGKIFVDPGEALAVLNDRASRADAMPSRLADDITRAPATLGRLRGSDRLVDGRAARDERNAANAALAELKPLVRAHAAAFRKNAERFAARERTRRTHMSFSVPALSMAAHARLSEIEAIRQAGGEETYKTAFLFAAEDRSVVQEIKAVSQALTVRFGRSAFTGKANEHVECYAMERMPEDLGAEKREELVKLFTAVKRFAEAQHEAERQDRSRIVAAVAFDPERQTTSAPPLLAAVTEFKAPIEDDAKATALSTPHYQERRAALGEAAMRIWRDPAGAVTMIEALTTKGIVADRIAAAVAADPKDYGALRGSDRVIDRLLASGRERRDALKALPEVVTRLTALASAYSNAFEAALRTLAAERRRMGIAIPGLSRGACDDLERLTLAVKKNPRALAGMISALDPKVRDEFAVVSKALDARFGPGAIGRDEKDVVNMVPPADRKAFDAMRTSLKVLQRAVRIESSQKILAGRRSQAIGRERGLDQ</sequence>
<comment type="similarity">
    <text evidence="1">Belongs to the MobA/MobL family.</text>
</comment>
<dbReference type="Pfam" id="PF03389">
    <property type="entry name" value="MobA_MobL"/>
    <property type="match status" value="1"/>
</dbReference>
<feature type="domain" description="MobA/MobL protein" evidence="3">
    <location>
        <begin position="17"/>
        <end position="246"/>
    </location>
</feature>
<dbReference type="RefSeq" id="WP_039845811.1">
    <property type="nucleotide sequence ID" value="NZ_CP006877.1"/>
</dbReference>
<dbReference type="InterPro" id="IPR027417">
    <property type="entry name" value="P-loop_NTPase"/>
</dbReference>
<feature type="domain" description="Bartonella effector protein BID" evidence="4">
    <location>
        <begin position="1310"/>
        <end position="1398"/>
    </location>
</feature>
<evidence type="ECO:0000256" key="2">
    <source>
        <dbReference type="ARBA" id="ARBA00022971"/>
    </source>
</evidence>
<keyword evidence="6" id="KW-1185">Reference proteome</keyword>
<dbReference type="EMBL" id="CP006877">
    <property type="protein sequence ID" value="AJD42417.1"/>
    <property type="molecule type" value="Genomic_DNA"/>
</dbReference>
<reference evidence="5 6" key="1">
    <citation type="submission" date="2013-11" db="EMBL/GenBank/DDBJ databases">
        <title>Complete genome sequence of Rhizobium gallicum bv. gallicum R602.</title>
        <authorList>
            <person name="Bustos P."/>
            <person name="Santamaria R.I."/>
            <person name="Lozano L."/>
            <person name="Acosta J.L."/>
            <person name="Ormeno-Orrillo E."/>
            <person name="Rogel M.A."/>
            <person name="Romero D."/>
            <person name="Cevallos M.A."/>
            <person name="Martinez-Romero E."/>
            <person name="Gonzalez V."/>
        </authorList>
    </citation>
    <scope>NUCLEOTIDE SEQUENCE [LARGE SCALE GENOMIC DNA]</scope>
    <source>
        <strain evidence="5 6">R602</strain>
    </source>
</reference>
<gene>
    <name evidence="5" type="primary">traA-1</name>
    <name evidence="5" type="ORF">RGR602_CH03100</name>
</gene>
<dbReference type="Pfam" id="PF17841">
    <property type="entry name" value="Bep_C_terminal"/>
    <property type="match status" value="2"/>
</dbReference>
<dbReference type="Gene3D" id="3.40.50.300">
    <property type="entry name" value="P-loop containing nucleotide triphosphate hydrolases"/>
    <property type="match status" value="2"/>
</dbReference>
<keyword evidence="2" id="KW-0184">Conjugation</keyword>
<accession>A0A0B4X7E2</accession>
<dbReference type="HOGENOM" id="CLU_006069_2_0_5"/>
<dbReference type="KEGG" id="rga:RGR602_CH03100"/>
<organism evidence="5 6">
    <name type="scientific">Rhizobium gallicum bv. gallicum R602sp</name>
    <dbReference type="NCBI Taxonomy" id="1041138"/>
    <lineage>
        <taxon>Bacteria</taxon>
        <taxon>Pseudomonadati</taxon>
        <taxon>Pseudomonadota</taxon>
        <taxon>Alphaproteobacteria</taxon>
        <taxon>Hyphomicrobiales</taxon>
        <taxon>Rhizobiaceae</taxon>
        <taxon>Rhizobium/Agrobacterium group</taxon>
        <taxon>Rhizobium</taxon>
    </lineage>
</organism>
<dbReference type="CDD" id="cd18809">
    <property type="entry name" value="SF1_C_RecD"/>
    <property type="match status" value="1"/>
</dbReference>
<dbReference type="Gene3D" id="3.30.930.30">
    <property type="match status" value="1"/>
</dbReference>
<dbReference type="InterPro" id="IPR041533">
    <property type="entry name" value="Bep_BID"/>
</dbReference>
<dbReference type="NCBIfam" id="TIGR02768">
    <property type="entry name" value="TraA_Ti"/>
    <property type="match status" value="1"/>
</dbReference>
<dbReference type="Pfam" id="PF13604">
    <property type="entry name" value="AAA_30"/>
    <property type="match status" value="1"/>
</dbReference>
<name>A0A0B4X7E2_9HYPH</name>
<evidence type="ECO:0000259" key="3">
    <source>
        <dbReference type="Pfam" id="PF03389"/>
    </source>
</evidence>
<dbReference type="InterPro" id="IPR014136">
    <property type="entry name" value="TraA_Ti"/>
</dbReference>
<evidence type="ECO:0000313" key="6">
    <source>
        <dbReference type="Proteomes" id="UP000031368"/>
    </source>
</evidence>
<protein>
    <submittedName>
        <fullName evidence="5">Conjugal transfer relaxase TraA 1</fullName>
    </submittedName>
</protein>
<proteinExistence type="inferred from homology"/>
<dbReference type="Proteomes" id="UP000031368">
    <property type="component" value="Chromosome"/>
</dbReference>
<evidence type="ECO:0000313" key="5">
    <source>
        <dbReference type="EMBL" id="AJD42417.1"/>
    </source>
</evidence>